<organism evidence="2 3">
    <name type="scientific">Oryza meyeriana var. granulata</name>
    <dbReference type="NCBI Taxonomy" id="110450"/>
    <lineage>
        <taxon>Eukaryota</taxon>
        <taxon>Viridiplantae</taxon>
        <taxon>Streptophyta</taxon>
        <taxon>Embryophyta</taxon>
        <taxon>Tracheophyta</taxon>
        <taxon>Spermatophyta</taxon>
        <taxon>Magnoliopsida</taxon>
        <taxon>Liliopsida</taxon>
        <taxon>Poales</taxon>
        <taxon>Poaceae</taxon>
        <taxon>BOP clade</taxon>
        <taxon>Oryzoideae</taxon>
        <taxon>Oryzeae</taxon>
        <taxon>Oryzinae</taxon>
        <taxon>Oryza</taxon>
        <taxon>Oryza meyeriana</taxon>
    </lineage>
</organism>
<reference evidence="2 3" key="1">
    <citation type="submission" date="2019-11" db="EMBL/GenBank/DDBJ databases">
        <title>Whole genome sequence of Oryza granulata.</title>
        <authorList>
            <person name="Li W."/>
        </authorList>
    </citation>
    <scope>NUCLEOTIDE SEQUENCE [LARGE SCALE GENOMIC DNA]</scope>
    <source>
        <strain evidence="3">cv. Menghai</strain>
        <tissue evidence="2">Leaf</tissue>
    </source>
</reference>
<protein>
    <submittedName>
        <fullName evidence="2">Uncharacterized protein</fullName>
    </submittedName>
</protein>
<proteinExistence type="predicted"/>
<comment type="caution">
    <text evidence="2">The sequence shown here is derived from an EMBL/GenBank/DDBJ whole genome shotgun (WGS) entry which is preliminary data.</text>
</comment>
<dbReference type="OrthoDB" id="1225832at2759"/>
<dbReference type="EMBL" id="SPHZ02000008">
    <property type="protein sequence ID" value="KAF0902394.1"/>
    <property type="molecule type" value="Genomic_DNA"/>
</dbReference>
<sequence>MQMQCSPGLAYVTVSKSKLRGCMRASSAGQIATPSPRPDLGSGHAGRAPADLASLAVGLYIHRVPALPCCVHRCASAMADVLLGSERRILISGYGLPPPPESLLGRLDQIDLRLRQLEEQRRGPTAAQADEDGGGDVVRRAPAVRHQHTKSLPSALQHVQVKGNLMDRLNLLESRIRQLSCELDGGVPAEDSAWSEPPLPEPCKDQAPVRAAAGSWSAAHFLHKGARQHHRTKPNPSKNLKEAKCACEKEKRKAGRRWFTVGC</sequence>
<evidence type="ECO:0000313" key="2">
    <source>
        <dbReference type="EMBL" id="KAF0902394.1"/>
    </source>
</evidence>
<evidence type="ECO:0000313" key="3">
    <source>
        <dbReference type="Proteomes" id="UP000479710"/>
    </source>
</evidence>
<accession>A0A6G1CRD6</accession>
<dbReference type="PANTHER" id="PTHR34190:SF9">
    <property type="entry name" value="BZIP DOMAIN-CONTAINING PROTEIN"/>
    <property type="match status" value="1"/>
</dbReference>
<evidence type="ECO:0000256" key="1">
    <source>
        <dbReference type="SAM" id="MobiDB-lite"/>
    </source>
</evidence>
<dbReference type="AlphaFoldDB" id="A0A6G1CRD6"/>
<dbReference type="Proteomes" id="UP000479710">
    <property type="component" value="Unassembled WGS sequence"/>
</dbReference>
<feature type="region of interest" description="Disordered" evidence="1">
    <location>
        <begin position="26"/>
        <end position="45"/>
    </location>
</feature>
<keyword evidence="3" id="KW-1185">Reference proteome</keyword>
<gene>
    <name evidence="2" type="ORF">E2562_016233</name>
</gene>
<name>A0A6G1CRD6_9ORYZ</name>
<dbReference type="PANTHER" id="PTHR34190">
    <property type="entry name" value="EXPRESSED PROTEIN"/>
    <property type="match status" value="1"/>
</dbReference>